<name>A0A512PK85_9LACO</name>
<accession>A0A512PK85</accession>
<organism evidence="1 2">
    <name type="scientific">Lentilactobacillus rapi</name>
    <dbReference type="NCBI Taxonomy" id="481723"/>
    <lineage>
        <taxon>Bacteria</taxon>
        <taxon>Bacillati</taxon>
        <taxon>Bacillota</taxon>
        <taxon>Bacilli</taxon>
        <taxon>Lactobacillales</taxon>
        <taxon>Lactobacillaceae</taxon>
        <taxon>Lentilactobacillus</taxon>
    </lineage>
</organism>
<comment type="caution">
    <text evidence="1">The sequence shown here is derived from an EMBL/GenBank/DDBJ whole genome shotgun (WGS) entry which is preliminary data.</text>
</comment>
<dbReference type="Proteomes" id="UP000321569">
    <property type="component" value="Unassembled WGS sequence"/>
</dbReference>
<dbReference type="AlphaFoldDB" id="A0A512PK85"/>
<proteinExistence type="predicted"/>
<dbReference type="STRING" id="1423795.FD12_GL000652"/>
<evidence type="ECO:0000313" key="2">
    <source>
        <dbReference type="Proteomes" id="UP000321569"/>
    </source>
</evidence>
<dbReference type="OrthoDB" id="9973939at2"/>
<sequence length="62" mass="7017">MAKTSITYYVPLGYSSPRLHVFEELMGQHLDEIDKSIRAIHQKQLAQIFAGFSVQIPNDPDA</sequence>
<reference evidence="1 2" key="1">
    <citation type="submission" date="2019-07" db="EMBL/GenBank/DDBJ databases">
        <title>Whole genome shotgun sequence of Lactobacillus rapi NBRC 109618.</title>
        <authorList>
            <person name="Hosoyama A."/>
            <person name="Uohara A."/>
            <person name="Ohji S."/>
            <person name="Ichikawa N."/>
        </authorList>
    </citation>
    <scope>NUCLEOTIDE SEQUENCE [LARGE SCALE GENOMIC DNA]</scope>
    <source>
        <strain evidence="1 2">NBRC 109618</strain>
    </source>
</reference>
<dbReference type="EMBL" id="BKAM01000001">
    <property type="protein sequence ID" value="GEP71582.1"/>
    <property type="molecule type" value="Genomic_DNA"/>
</dbReference>
<gene>
    <name evidence="1" type="ORF">LRA02_04500</name>
</gene>
<evidence type="ECO:0000313" key="1">
    <source>
        <dbReference type="EMBL" id="GEP71582.1"/>
    </source>
</evidence>
<protein>
    <submittedName>
        <fullName evidence="1">Uncharacterized protein</fullName>
    </submittedName>
</protein>
<dbReference type="RefSeq" id="WP_054746488.1">
    <property type="nucleotide sequence ID" value="NZ_BKAM01000001.1"/>
</dbReference>